<dbReference type="Gene3D" id="2.170.130.10">
    <property type="entry name" value="TonB-dependent receptor, plug domain"/>
    <property type="match status" value="1"/>
</dbReference>
<keyword evidence="1" id="KW-1133">Transmembrane helix</keyword>
<name>A0A098YU72_9BACT</name>
<dbReference type="InterPro" id="IPR037066">
    <property type="entry name" value="Plug_dom_sf"/>
</dbReference>
<proteinExistence type="predicted"/>
<dbReference type="AlphaFoldDB" id="A0A098YU72"/>
<dbReference type="EMBL" id="JRPQ01000046">
    <property type="protein sequence ID" value="KGI22886.1"/>
    <property type="molecule type" value="Genomic_DNA"/>
</dbReference>
<dbReference type="SUPFAM" id="SSF49464">
    <property type="entry name" value="Carboxypeptidase regulatory domain-like"/>
    <property type="match status" value="1"/>
</dbReference>
<dbReference type="Proteomes" id="UP000029723">
    <property type="component" value="Unassembled WGS sequence"/>
</dbReference>
<sequence>MKKVLFLILMCAIVFNVGAQRITHEFRNVSMSDALKFIQAQNTHYKIVFIYNELEDFKVTASVQNKRVGDAIQQLIGFYPILMTIGESNDIYVECVQKAERKYIGHLVNRNNRPIEFANVALLNPKDSSFITGGVTNSDGLFVIPCDVHPVLARLSFVGYRTAYVRFSQNRVGTLRLYEDTKTLKEVKVTTLRPTVTYKGDRYSVNIGNTILGVGNTAESLLTQLPGVWLNGNDISINGISGAQVMIDDRSIHLSGSELVAYLKGIRSETIDKIEIIPNPSAEFAAQGMGGVLRILTKERQSGTQLVVGGSVDFINYKAVRPYVSYGYGKGKFGFDISTNGTFGKGYLCADELTKNYEKLVNYQNNIVDRMDDVIGTINSNIYYDFNARNKFALNLNYSHWYKDEHVNGYTLVDGTNAPKTVHTDIKHETIQNQNTLSASMNFTHKFGQDDRNKLLVLADVAKSFYPNDDEFEYKNYDRNGNLLSTENLRHHQSVPFFILSGETRVEWDFLKHGSLMAGIKYSHSLKDNEFEEQTLTNGSWSSSADKGYSFKYAEDLQAAYLKYDLSGKKWNLTVGLRGEYNYAKADGYDFSYRHFDLFPSLYYTYRLSKQHTMIFSSSRRTQRVGFTRLMPYRYYYSRYTLKIGNPDLRPNYTNHISVTYQLAQKYNLTLTHVWSNNGLDNYNRTETVDGQAMTVASYVDGVKNRLTNLNLYVPINVASWWSIVNQARVSFDRYITSETSVNNFDWKIYTQHTFVLPLDIRMQLLYRYISESKSAYGKSRDYHQLDFSCMKTFFNDKLTCKLSVNDLICGQKNWSYTLTNKIYRKTYMYGRFIPFFAFSIYYTFTKGKRKQHDSIERSNNDEKMRAM</sequence>
<accession>A0A098YU72</accession>
<dbReference type="InterPro" id="IPR008969">
    <property type="entry name" value="CarboxyPept-like_regulatory"/>
</dbReference>
<feature type="signal peptide" evidence="2">
    <location>
        <begin position="1"/>
        <end position="19"/>
    </location>
</feature>
<comment type="caution">
    <text evidence="4">The sequence shown here is derived from an EMBL/GenBank/DDBJ whole genome shotgun (WGS) entry which is preliminary data.</text>
</comment>
<keyword evidence="2" id="KW-0732">Signal</keyword>
<evidence type="ECO:0000256" key="1">
    <source>
        <dbReference type="SAM" id="Phobius"/>
    </source>
</evidence>
<feature type="domain" description="Outer membrane protein beta-barrel" evidence="3">
    <location>
        <begin position="445"/>
        <end position="840"/>
    </location>
</feature>
<gene>
    <name evidence="4" type="ORF">HMPREF9304_01925</name>
</gene>
<keyword evidence="1" id="KW-0812">Transmembrane</keyword>
<dbReference type="OrthoDB" id="905812at2"/>
<reference evidence="4 5" key="1">
    <citation type="submission" date="2014-07" db="EMBL/GenBank/DDBJ databases">
        <authorList>
            <person name="McCorrison J."/>
            <person name="Sanka R."/>
            <person name="Torralba M."/>
            <person name="Gillis M."/>
            <person name="Haft D.H."/>
            <person name="Methe B."/>
            <person name="Sutton G."/>
            <person name="Nelson K.E."/>
        </authorList>
    </citation>
    <scope>NUCLEOTIDE SEQUENCE [LARGE SCALE GENOMIC DNA]</scope>
    <source>
        <strain evidence="4 5">S9-PR14</strain>
    </source>
</reference>
<keyword evidence="1" id="KW-0472">Membrane</keyword>
<evidence type="ECO:0000256" key="2">
    <source>
        <dbReference type="SAM" id="SignalP"/>
    </source>
</evidence>
<organism evidence="4 5">
    <name type="scientific">Hoylesella timonensis S9-PR14</name>
    <dbReference type="NCBI Taxonomy" id="1401062"/>
    <lineage>
        <taxon>Bacteria</taxon>
        <taxon>Pseudomonadati</taxon>
        <taxon>Bacteroidota</taxon>
        <taxon>Bacteroidia</taxon>
        <taxon>Bacteroidales</taxon>
        <taxon>Prevotellaceae</taxon>
        <taxon>Hoylesella</taxon>
    </lineage>
</organism>
<feature type="chain" id="PRO_5001942834" description="Outer membrane protein beta-barrel domain-containing protein" evidence="2">
    <location>
        <begin position="20"/>
        <end position="868"/>
    </location>
</feature>
<feature type="transmembrane region" description="Helical" evidence="1">
    <location>
        <begin position="828"/>
        <end position="845"/>
    </location>
</feature>
<dbReference type="SUPFAM" id="SSF56935">
    <property type="entry name" value="Porins"/>
    <property type="match status" value="1"/>
</dbReference>
<protein>
    <recommendedName>
        <fullName evidence="3">Outer membrane protein beta-barrel domain-containing protein</fullName>
    </recommendedName>
</protein>
<evidence type="ECO:0000313" key="4">
    <source>
        <dbReference type="EMBL" id="KGI22886.1"/>
    </source>
</evidence>
<evidence type="ECO:0000259" key="3">
    <source>
        <dbReference type="Pfam" id="PF14905"/>
    </source>
</evidence>
<dbReference type="RefSeq" id="WP_036926118.1">
    <property type="nucleotide sequence ID" value="NZ_JRPQ01000046.1"/>
</dbReference>
<evidence type="ECO:0000313" key="5">
    <source>
        <dbReference type="Proteomes" id="UP000029723"/>
    </source>
</evidence>
<dbReference type="Pfam" id="PF14905">
    <property type="entry name" value="OMP_b-brl_3"/>
    <property type="match status" value="1"/>
</dbReference>
<dbReference type="InterPro" id="IPR041700">
    <property type="entry name" value="OMP_b-brl_3"/>
</dbReference>